<feature type="region of interest" description="Disordered" evidence="2">
    <location>
        <begin position="1"/>
        <end position="48"/>
    </location>
</feature>
<dbReference type="GO" id="GO:0008028">
    <property type="term" value="F:monocarboxylic acid transmembrane transporter activity"/>
    <property type="evidence" value="ECO:0007669"/>
    <property type="project" value="TreeGrafter"/>
</dbReference>
<dbReference type="Proteomes" id="UP000283210">
    <property type="component" value="Chromosome 7"/>
</dbReference>
<feature type="domain" description="Major facilitator superfamily (MFS) profile" evidence="4">
    <location>
        <begin position="63"/>
        <end position="278"/>
    </location>
</feature>
<comment type="subcellular location">
    <subcellularLocation>
        <location evidence="1">Membrane</location>
        <topology evidence="1">Multi-pass membrane protein</topology>
    </subcellularLocation>
</comment>
<evidence type="ECO:0000256" key="3">
    <source>
        <dbReference type="SAM" id="Phobius"/>
    </source>
</evidence>
<feature type="compositionally biased region" description="Basic and acidic residues" evidence="2">
    <location>
        <begin position="255"/>
        <end position="269"/>
    </location>
</feature>
<evidence type="ECO:0000313" key="6">
    <source>
        <dbReference type="Proteomes" id="UP000283210"/>
    </source>
</evidence>
<accession>A0A3S2N0S3</accession>
<dbReference type="InterPro" id="IPR036259">
    <property type="entry name" value="MFS_trans_sf"/>
</dbReference>
<keyword evidence="3" id="KW-0812">Transmembrane</keyword>
<dbReference type="SUPFAM" id="SSF103473">
    <property type="entry name" value="MFS general substrate transporter"/>
    <property type="match status" value="1"/>
</dbReference>
<keyword evidence="3" id="KW-1133">Transmembrane helix</keyword>
<dbReference type="AlphaFoldDB" id="A0A3S2N0S3"/>
<evidence type="ECO:0000259" key="4">
    <source>
        <dbReference type="PROSITE" id="PS50850"/>
    </source>
</evidence>
<feature type="region of interest" description="Disordered" evidence="2">
    <location>
        <begin position="255"/>
        <end position="278"/>
    </location>
</feature>
<dbReference type="Gene3D" id="1.20.1250.20">
    <property type="entry name" value="MFS general substrate transporter like domains"/>
    <property type="match status" value="1"/>
</dbReference>
<dbReference type="InterPro" id="IPR011701">
    <property type="entry name" value="MFS"/>
</dbReference>
<organism evidence="5 6">
    <name type="scientific">Oryzias javanicus</name>
    <name type="common">Javanese ricefish</name>
    <name type="synonym">Aplocheilus javanicus</name>
    <dbReference type="NCBI Taxonomy" id="123683"/>
    <lineage>
        <taxon>Eukaryota</taxon>
        <taxon>Metazoa</taxon>
        <taxon>Chordata</taxon>
        <taxon>Craniata</taxon>
        <taxon>Vertebrata</taxon>
        <taxon>Euteleostomi</taxon>
        <taxon>Actinopterygii</taxon>
        <taxon>Neopterygii</taxon>
        <taxon>Teleostei</taxon>
        <taxon>Neoteleostei</taxon>
        <taxon>Acanthomorphata</taxon>
        <taxon>Ovalentaria</taxon>
        <taxon>Atherinomorphae</taxon>
        <taxon>Beloniformes</taxon>
        <taxon>Adrianichthyidae</taxon>
        <taxon>Oryziinae</taxon>
        <taxon>Oryzias</taxon>
    </lineage>
</organism>
<dbReference type="EMBL" id="CM012443">
    <property type="protein sequence ID" value="RVE70907.1"/>
    <property type="molecule type" value="Genomic_DNA"/>
</dbReference>
<evidence type="ECO:0000256" key="2">
    <source>
        <dbReference type="SAM" id="MobiDB-lite"/>
    </source>
</evidence>
<dbReference type="PANTHER" id="PTHR11360:SF92">
    <property type="entry name" value="MAJOR FACILITATOR SUPERFAMILY (MFS) PROFILE DOMAIN-CONTAINING PROTEIN"/>
    <property type="match status" value="1"/>
</dbReference>
<dbReference type="PANTHER" id="PTHR11360">
    <property type="entry name" value="MONOCARBOXYLATE TRANSPORTER"/>
    <property type="match status" value="1"/>
</dbReference>
<dbReference type="GO" id="GO:0016323">
    <property type="term" value="C:basolateral plasma membrane"/>
    <property type="evidence" value="ECO:0007669"/>
    <property type="project" value="TreeGrafter"/>
</dbReference>
<name>A0A3S2N0S3_ORYJA</name>
<dbReference type="PROSITE" id="PS50850">
    <property type="entry name" value="MFS"/>
    <property type="match status" value="1"/>
</dbReference>
<keyword evidence="3" id="KW-0472">Membrane</keyword>
<feature type="transmembrane region" description="Helical" evidence="3">
    <location>
        <begin position="222"/>
        <end position="244"/>
    </location>
</feature>
<dbReference type="InterPro" id="IPR020846">
    <property type="entry name" value="MFS_dom"/>
</dbReference>
<protein>
    <recommendedName>
        <fullName evidence="4">Major facilitator superfamily (MFS) profile domain-containing protein</fullName>
    </recommendedName>
</protein>
<reference evidence="5 6" key="1">
    <citation type="submission" date="2018-11" db="EMBL/GenBank/DDBJ databases">
        <authorList>
            <person name="Lopez-Roques C."/>
            <person name="Donnadieu C."/>
            <person name="Bouchez O."/>
            <person name="Klopp C."/>
            <person name="Cabau C."/>
            <person name="Zahm M."/>
        </authorList>
    </citation>
    <scope>NUCLEOTIDE SEQUENCE [LARGE SCALE GENOMIC DNA]</scope>
    <source>
        <strain evidence="5">RS831</strain>
        <tissue evidence="5">Whole body</tissue>
    </source>
</reference>
<feature type="transmembrane region" description="Helical" evidence="3">
    <location>
        <begin position="157"/>
        <end position="179"/>
    </location>
</feature>
<reference evidence="5 6" key="2">
    <citation type="submission" date="2019-01" db="EMBL/GenBank/DDBJ databases">
        <title>A chromosome length genome reference of the Java medaka (oryzias javanicus).</title>
        <authorList>
            <person name="Herpin A."/>
            <person name="Takehana Y."/>
            <person name="Naruse K."/>
            <person name="Ansai S."/>
            <person name="Kawaguchi M."/>
        </authorList>
    </citation>
    <scope>NUCLEOTIDE SEQUENCE [LARGE SCALE GENOMIC DNA]</scope>
    <source>
        <strain evidence="5">RS831</strain>
        <tissue evidence="5">Whole body</tissue>
    </source>
</reference>
<dbReference type="Pfam" id="PF07690">
    <property type="entry name" value="MFS_1"/>
    <property type="match status" value="1"/>
</dbReference>
<keyword evidence="6" id="KW-1185">Reference proteome</keyword>
<dbReference type="OrthoDB" id="6499973at2759"/>
<feature type="transmembrane region" description="Helical" evidence="3">
    <location>
        <begin position="64"/>
        <end position="86"/>
    </location>
</feature>
<proteinExistence type="predicted"/>
<feature type="transmembrane region" description="Helical" evidence="3">
    <location>
        <begin position="98"/>
        <end position="120"/>
    </location>
</feature>
<sequence length="278" mass="30816">MRPVSKQKPKGSLPQSNEAVDEGAVADAGPQTAESDPEEGQHEGKGQTQASKLVDLTLFKHRGFLIYLVGNVVMFFGFFAPVVFLAPYAKHEGFDEYSAAFLLTIFALVDMFIRPFTGFLGNTRRIRPKIQYFFSFAVSYNGVCHLLFPLASGYQGLVVYAIFFGVGFGMVSALLFEVLMDLVGAPRFSSAVGLVTIIECGPVLLGPPISGALVDTFGEYKYLYYTCGVLMLAPGIFFFIMHYFNYKKLEDEQKQKAAGETRRHEETVELKTNNEANK</sequence>
<feature type="transmembrane region" description="Helical" evidence="3">
    <location>
        <begin position="191"/>
        <end position="210"/>
    </location>
</feature>
<gene>
    <name evidence="5" type="ORF">OJAV_G00068460</name>
</gene>
<dbReference type="InterPro" id="IPR050327">
    <property type="entry name" value="Proton-linked_MCT"/>
</dbReference>
<evidence type="ECO:0000256" key="1">
    <source>
        <dbReference type="ARBA" id="ARBA00004141"/>
    </source>
</evidence>
<feature type="transmembrane region" description="Helical" evidence="3">
    <location>
        <begin position="132"/>
        <end position="151"/>
    </location>
</feature>
<evidence type="ECO:0000313" key="5">
    <source>
        <dbReference type="EMBL" id="RVE70907.1"/>
    </source>
</evidence>